<evidence type="ECO:0000313" key="4">
    <source>
        <dbReference type="Proteomes" id="UP001164746"/>
    </source>
</evidence>
<keyword evidence="2" id="KW-1133">Transmembrane helix</keyword>
<accession>A0ABY7G0X4</accession>
<gene>
    <name evidence="3" type="ORF">MAR_010705</name>
</gene>
<feature type="region of interest" description="Disordered" evidence="1">
    <location>
        <begin position="1"/>
        <end position="48"/>
    </location>
</feature>
<evidence type="ECO:0000256" key="1">
    <source>
        <dbReference type="SAM" id="MobiDB-lite"/>
    </source>
</evidence>
<dbReference type="Proteomes" id="UP001164746">
    <property type="component" value="Chromosome 14"/>
</dbReference>
<evidence type="ECO:0000256" key="2">
    <source>
        <dbReference type="SAM" id="Phobius"/>
    </source>
</evidence>
<organism evidence="3 4">
    <name type="scientific">Mya arenaria</name>
    <name type="common">Soft-shell clam</name>
    <dbReference type="NCBI Taxonomy" id="6604"/>
    <lineage>
        <taxon>Eukaryota</taxon>
        <taxon>Metazoa</taxon>
        <taxon>Spiralia</taxon>
        <taxon>Lophotrochozoa</taxon>
        <taxon>Mollusca</taxon>
        <taxon>Bivalvia</taxon>
        <taxon>Autobranchia</taxon>
        <taxon>Heteroconchia</taxon>
        <taxon>Euheterodonta</taxon>
        <taxon>Imparidentia</taxon>
        <taxon>Neoheterodontei</taxon>
        <taxon>Myida</taxon>
        <taxon>Myoidea</taxon>
        <taxon>Myidae</taxon>
        <taxon>Mya</taxon>
    </lineage>
</organism>
<protein>
    <submittedName>
        <fullName evidence="3">Uncharacterized protein</fullName>
    </submittedName>
</protein>
<keyword evidence="2" id="KW-0812">Transmembrane</keyword>
<sequence length="284" mass="30493">MKSTTHDSGWTQTPETSTVITSAATTPTDEGTPSEQMTVTNRAAQDCPPKDRATLREISGVSVEAAVGILVFGLFVGAMATAALCVCCPSVHEKASAVRSNKKKTCSNGNLEDEEISNANEQKSRPLPLTPLPSLPADIRSTANSGRPASQHIYSESMDLPVGSTNTYNACGYDHTNTKSSIAPVMSPTYGYNKLTNDVIPGTSSSIIADSAYQPLNANRSQNAEYNQLPAVKDDGDLRSQEHSEGEDHQYFVLEKGAEMDSTETGHRDNVTSVSHDYFVLEKK</sequence>
<feature type="transmembrane region" description="Helical" evidence="2">
    <location>
        <begin position="61"/>
        <end position="84"/>
    </location>
</feature>
<keyword evidence="4" id="KW-1185">Reference proteome</keyword>
<reference evidence="3" key="1">
    <citation type="submission" date="2022-11" db="EMBL/GenBank/DDBJ databases">
        <title>Centuries of genome instability and evolution in soft-shell clam transmissible cancer (bioRxiv).</title>
        <authorList>
            <person name="Hart S.F.M."/>
            <person name="Yonemitsu M.A."/>
            <person name="Giersch R.M."/>
            <person name="Beal B.F."/>
            <person name="Arriagada G."/>
            <person name="Davis B.W."/>
            <person name="Ostrander E.A."/>
            <person name="Goff S.P."/>
            <person name="Metzger M.J."/>
        </authorList>
    </citation>
    <scope>NUCLEOTIDE SEQUENCE</scope>
    <source>
        <strain evidence="3">MELC-2E11</strain>
        <tissue evidence="3">Siphon/mantle</tissue>
    </source>
</reference>
<evidence type="ECO:0000313" key="3">
    <source>
        <dbReference type="EMBL" id="WAR25001.1"/>
    </source>
</evidence>
<keyword evidence="2" id="KW-0472">Membrane</keyword>
<proteinExistence type="predicted"/>
<feature type="compositionally biased region" description="Polar residues" evidence="1">
    <location>
        <begin position="1"/>
        <end position="43"/>
    </location>
</feature>
<name>A0ABY7G0X4_MYAAR</name>
<dbReference type="EMBL" id="CP111025">
    <property type="protein sequence ID" value="WAR25001.1"/>
    <property type="molecule type" value="Genomic_DNA"/>
</dbReference>